<evidence type="ECO:0000313" key="2">
    <source>
        <dbReference type="Proteomes" id="UP000298663"/>
    </source>
</evidence>
<comment type="caution">
    <text evidence="1">The sequence shown here is derived from an EMBL/GenBank/DDBJ whole genome shotgun (WGS) entry which is preliminary data.</text>
</comment>
<evidence type="ECO:0008006" key="3">
    <source>
        <dbReference type="Google" id="ProtNLM"/>
    </source>
</evidence>
<proteinExistence type="predicted"/>
<name>A0A4U5P020_STECR</name>
<accession>A0A4U5P020</accession>
<dbReference type="Proteomes" id="UP000298663">
    <property type="component" value="Unassembled WGS sequence"/>
</dbReference>
<dbReference type="EMBL" id="AZBU02000003">
    <property type="protein sequence ID" value="TKR89277.1"/>
    <property type="molecule type" value="Genomic_DNA"/>
</dbReference>
<gene>
    <name evidence="1" type="ORF">L596_013406</name>
</gene>
<dbReference type="AlphaFoldDB" id="A0A4U5P020"/>
<evidence type="ECO:0000313" key="1">
    <source>
        <dbReference type="EMBL" id="TKR89277.1"/>
    </source>
</evidence>
<organism evidence="1 2">
    <name type="scientific">Steinernema carpocapsae</name>
    <name type="common">Entomopathogenic nematode</name>
    <dbReference type="NCBI Taxonomy" id="34508"/>
    <lineage>
        <taxon>Eukaryota</taxon>
        <taxon>Metazoa</taxon>
        <taxon>Ecdysozoa</taxon>
        <taxon>Nematoda</taxon>
        <taxon>Chromadorea</taxon>
        <taxon>Rhabditida</taxon>
        <taxon>Tylenchina</taxon>
        <taxon>Panagrolaimomorpha</taxon>
        <taxon>Strongyloidoidea</taxon>
        <taxon>Steinernematidae</taxon>
        <taxon>Steinernema</taxon>
    </lineage>
</organism>
<reference evidence="1 2" key="2">
    <citation type="journal article" date="2019" name="G3 (Bethesda)">
        <title>Hybrid Assembly of the Genome of the Entomopathogenic Nematode Steinernema carpocapsae Identifies the X-Chromosome.</title>
        <authorList>
            <person name="Serra L."/>
            <person name="Macchietto M."/>
            <person name="Macias-Munoz A."/>
            <person name="McGill C.J."/>
            <person name="Rodriguez I.M."/>
            <person name="Rodriguez B."/>
            <person name="Murad R."/>
            <person name="Mortazavi A."/>
        </authorList>
    </citation>
    <scope>NUCLEOTIDE SEQUENCE [LARGE SCALE GENOMIC DNA]</scope>
    <source>
        <strain evidence="1 2">ALL</strain>
    </source>
</reference>
<keyword evidence="2" id="KW-1185">Reference proteome</keyword>
<protein>
    <recommendedName>
        <fullName evidence="3">SRR1-like domain-containing protein</fullName>
    </recommendedName>
</protein>
<sequence>MDSKEDIAFNVKPVRDHFDPTGFTKKYLKDLKKILKKRRIKRISILGFGIIAHPYELQCDPRIILQELALVLKMKDYFKVSETTSQEPYATNLDREFLTSTEVASCP</sequence>
<reference evidence="1 2" key="1">
    <citation type="journal article" date="2015" name="Genome Biol.">
        <title>Comparative genomics of Steinernema reveals deeply conserved gene regulatory networks.</title>
        <authorList>
            <person name="Dillman A.R."/>
            <person name="Macchietto M."/>
            <person name="Porter C.F."/>
            <person name="Rogers A."/>
            <person name="Williams B."/>
            <person name="Antoshechkin I."/>
            <person name="Lee M.M."/>
            <person name="Goodwin Z."/>
            <person name="Lu X."/>
            <person name="Lewis E.E."/>
            <person name="Goodrich-Blair H."/>
            <person name="Stock S.P."/>
            <person name="Adams B.J."/>
            <person name="Sternberg P.W."/>
            <person name="Mortazavi A."/>
        </authorList>
    </citation>
    <scope>NUCLEOTIDE SEQUENCE [LARGE SCALE GENOMIC DNA]</scope>
    <source>
        <strain evidence="1 2">ALL</strain>
    </source>
</reference>